<gene>
    <name evidence="2" type="ORF">AAF712_010075</name>
</gene>
<organism evidence="2 3">
    <name type="scientific">Marasmius tenuissimus</name>
    <dbReference type="NCBI Taxonomy" id="585030"/>
    <lineage>
        <taxon>Eukaryota</taxon>
        <taxon>Fungi</taxon>
        <taxon>Dikarya</taxon>
        <taxon>Basidiomycota</taxon>
        <taxon>Agaricomycotina</taxon>
        <taxon>Agaricomycetes</taxon>
        <taxon>Agaricomycetidae</taxon>
        <taxon>Agaricales</taxon>
        <taxon>Marasmiineae</taxon>
        <taxon>Marasmiaceae</taxon>
        <taxon>Marasmius</taxon>
    </lineage>
</organism>
<feature type="region of interest" description="Disordered" evidence="1">
    <location>
        <begin position="530"/>
        <end position="564"/>
    </location>
</feature>
<keyword evidence="3" id="KW-1185">Reference proteome</keyword>
<name>A0ABR2ZN02_9AGAR</name>
<reference evidence="2 3" key="1">
    <citation type="submission" date="2024-05" db="EMBL/GenBank/DDBJ databases">
        <title>A draft genome resource for the thread blight pathogen Marasmius tenuissimus strain MS-2.</title>
        <authorList>
            <person name="Yulfo-Soto G.E."/>
            <person name="Baruah I.K."/>
            <person name="Amoako-Attah I."/>
            <person name="Bukari Y."/>
            <person name="Meinhardt L.W."/>
            <person name="Bailey B.A."/>
            <person name="Cohen S.P."/>
        </authorList>
    </citation>
    <scope>NUCLEOTIDE SEQUENCE [LARGE SCALE GENOMIC DNA]</scope>
    <source>
        <strain evidence="2 3">MS-2</strain>
    </source>
</reference>
<dbReference type="Proteomes" id="UP001437256">
    <property type="component" value="Unassembled WGS sequence"/>
</dbReference>
<evidence type="ECO:0000256" key="1">
    <source>
        <dbReference type="SAM" id="MobiDB-lite"/>
    </source>
</evidence>
<protein>
    <submittedName>
        <fullName evidence="2">Uncharacterized protein</fullName>
    </submittedName>
</protein>
<proteinExistence type="predicted"/>
<sequence>MPHASRFSGNLWESDYVLDALNTSQSRTTRDAIAKLRQTHAPPIDFQISNHASQARDAIHAMTSLAYNLRWGASKSAVLQIGSHWRNVVSPWIEFFLADVILVEDWPQTPEGVDLLEKALRIIPLLFSSYPNSELDRLNKIQDMTPFLIPLMTEAWIKVVAYEHPSLFSWSVALDTLSSSRDLEMPERYQTISASPQLAKLWIRHVVRESFHIKNEPLIDLKTFALFLVLQGKDTLFEGGKETHINSVVKNSIPAHVRLLSALLSKRKSVRDAALGSEECFNAHALAVAITNYIRSTMERLPQIVEAVRAGFINALLKSYSIYFCCDSEPEKYLDIDHGSQTANILVYVTKFMVYPSVLHAFFRVTGGIRDSEDFVEDLRGKFWGRILSDEDKHFFKELTQFNILRTIPGHINEAVEKYMPSVTDTLDFSEERNSIATGQRNPIIIVDFGLVDLPSSSECIECLDPGVLAEEYQSRLGLEQTTALVERWRGTDADEILIVSLFPKTQTQSWSFDKTFSYPLVNPILKRSRSEIDEDDSDEGSYQSGSGEESETDKGCRRKMSKSKRIVVCDAVQVSVA</sequence>
<comment type="caution">
    <text evidence="2">The sequence shown here is derived from an EMBL/GenBank/DDBJ whole genome shotgun (WGS) entry which is preliminary data.</text>
</comment>
<evidence type="ECO:0000313" key="2">
    <source>
        <dbReference type="EMBL" id="KAL0063051.1"/>
    </source>
</evidence>
<accession>A0ABR2ZN02</accession>
<dbReference type="EMBL" id="JBBXMP010000089">
    <property type="protein sequence ID" value="KAL0063051.1"/>
    <property type="molecule type" value="Genomic_DNA"/>
</dbReference>
<evidence type="ECO:0000313" key="3">
    <source>
        <dbReference type="Proteomes" id="UP001437256"/>
    </source>
</evidence>